<reference evidence="3" key="1">
    <citation type="journal article" date="2019" name="Int. J. Syst. Evol. Microbiol.">
        <title>The Global Catalogue of Microorganisms (GCM) 10K type strain sequencing project: providing services to taxonomists for standard genome sequencing and annotation.</title>
        <authorList>
            <consortium name="The Broad Institute Genomics Platform"/>
            <consortium name="The Broad Institute Genome Sequencing Center for Infectious Disease"/>
            <person name="Wu L."/>
            <person name="Ma J."/>
        </authorList>
    </citation>
    <scope>NUCLEOTIDE SEQUENCE [LARGE SCALE GENOMIC DNA]</scope>
    <source>
        <strain evidence="3">CGMCC 4.7106</strain>
    </source>
</reference>
<proteinExistence type="predicted"/>
<accession>A0ABW1BWA4</accession>
<evidence type="ECO:0000313" key="3">
    <source>
        <dbReference type="Proteomes" id="UP001596096"/>
    </source>
</evidence>
<evidence type="ECO:0000256" key="1">
    <source>
        <dbReference type="SAM" id="SignalP"/>
    </source>
</evidence>
<dbReference type="EMBL" id="JBHSNW010000007">
    <property type="protein sequence ID" value="MFC5816843.1"/>
    <property type="molecule type" value="Genomic_DNA"/>
</dbReference>
<name>A0ABW1BWA4_9ACTN</name>
<keyword evidence="1" id="KW-0732">Signal</keyword>
<evidence type="ECO:0000313" key="2">
    <source>
        <dbReference type="EMBL" id="MFC5816843.1"/>
    </source>
</evidence>
<feature type="signal peptide" evidence="1">
    <location>
        <begin position="1"/>
        <end position="30"/>
    </location>
</feature>
<organism evidence="2 3">
    <name type="scientific">Nonomuraea harbinensis</name>
    <dbReference type="NCBI Taxonomy" id="1286938"/>
    <lineage>
        <taxon>Bacteria</taxon>
        <taxon>Bacillati</taxon>
        <taxon>Actinomycetota</taxon>
        <taxon>Actinomycetes</taxon>
        <taxon>Streptosporangiales</taxon>
        <taxon>Streptosporangiaceae</taxon>
        <taxon>Nonomuraea</taxon>
    </lineage>
</organism>
<gene>
    <name evidence="2" type="ORF">ACFPUY_17240</name>
</gene>
<dbReference type="Proteomes" id="UP001596096">
    <property type="component" value="Unassembled WGS sequence"/>
</dbReference>
<evidence type="ECO:0008006" key="4">
    <source>
        <dbReference type="Google" id="ProtNLM"/>
    </source>
</evidence>
<feature type="chain" id="PRO_5045338647" description="SH3 domain-containing protein" evidence="1">
    <location>
        <begin position="31"/>
        <end position="140"/>
    </location>
</feature>
<sequence>MSKFKPSTLFASAIIAAGLAVSAVALPATAHTGTQTSTASTASTASKARKAACRKIVITGVRVGVREFAFTNADVLRVRDTGRTLTSCGVLRGNGSNGYADKCGRSGRNWYLVKIPATRNWLGQSLTQGYVPATCARVAG</sequence>
<protein>
    <recommendedName>
        <fullName evidence="4">SH3 domain-containing protein</fullName>
    </recommendedName>
</protein>
<dbReference type="RefSeq" id="WP_219544200.1">
    <property type="nucleotide sequence ID" value="NZ_JAHKRN010000007.1"/>
</dbReference>
<comment type="caution">
    <text evidence="2">The sequence shown here is derived from an EMBL/GenBank/DDBJ whole genome shotgun (WGS) entry which is preliminary data.</text>
</comment>
<keyword evidence="3" id="KW-1185">Reference proteome</keyword>